<evidence type="ECO:0000313" key="4">
    <source>
        <dbReference type="Proteomes" id="UP000320176"/>
    </source>
</evidence>
<dbReference type="PANTHER" id="PTHR48050">
    <property type="entry name" value="STEROL 3-BETA-GLUCOSYLTRANSFERASE"/>
    <property type="match status" value="1"/>
</dbReference>
<dbReference type="Pfam" id="PF03033">
    <property type="entry name" value="Glyco_transf_28"/>
    <property type="match status" value="1"/>
</dbReference>
<dbReference type="AlphaFoldDB" id="A0A5C6B7R5"/>
<dbReference type="GO" id="GO:0005975">
    <property type="term" value="P:carbohydrate metabolic process"/>
    <property type="evidence" value="ECO:0007669"/>
    <property type="project" value="InterPro"/>
</dbReference>
<dbReference type="SUPFAM" id="SSF53756">
    <property type="entry name" value="UDP-Glycosyltransferase/glycogen phosphorylase"/>
    <property type="match status" value="1"/>
</dbReference>
<name>A0A5C6B7R5_9BACT</name>
<gene>
    <name evidence="3" type="ORF">Pla52n_00340</name>
</gene>
<keyword evidence="3" id="KW-0808">Transferase</keyword>
<keyword evidence="4" id="KW-1185">Reference proteome</keyword>
<dbReference type="GO" id="GO:0016758">
    <property type="term" value="F:hexosyltransferase activity"/>
    <property type="evidence" value="ECO:0007669"/>
    <property type="project" value="InterPro"/>
</dbReference>
<comment type="caution">
    <text evidence="3">The sequence shown here is derived from an EMBL/GenBank/DDBJ whole genome shotgun (WGS) entry which is preliminary data.</text>
</comment>
<proteinExistence type="predicted"/>
<protein>
    <submittedName>
        <fullName evidence="3">MurG-like transferase</fullName>
        <ecNumber evidence="3">4.3.3.5</ecNumber>
    </submittedName>
</protein>
<dbReference type="Pfam" id="PF06722">
    <property type="entry name" value="EryCIII-like_C"/>
    <property type="match status" value="1"/>
</dbReference>
<accession>A0A5C6B7R5</accession>
<reference evidence="3 4" key="1">
    <citation type="submission" date="2019-02" db="EMBL/GenBank/DDBJ databases">
        <title>Deep-cultivation of Planctomycetes and their phenomic and genomic characterization uncovers novel biology.</title>
        <authorList>
            <person name="Wiegand S."/>
            <person name="Jogler M."/>
            <person name="Boedeker C."/>
            <person name="Pinto D."/>
            <person name="Vollmers J."/>
            <person name="Rivas-Marin E."/>
            <person name="Kohn T."/>
            <person name="Peeters S.H."/>
            <person name="Heuer A."/>
            <person name="Rast P."/>
            <person name="Oberbeckmann S."/>
            <person name="Bunk B."/>
            <person name="Jeske O."/>
            <person name="Meyerdierks A."/>
            <person name="Storesund J.E."/>
            <person name="Kallscheuer N."/>
            <person name="Luecker S."/>
            <person name="Lage O.M."/>
            <person name="Pohl T."/>
            <person name="Merkel B.J."/>
            <person name="Hornburger P."/>
            <person name="Mueller R.-W."/>
            <person name="Bruemmer F."/>
            <person name="Labrenz M."/>
            <person name="Spormann A.M."/>
            <person name="Op Den Camp H."/>
            <person name="Overmann J."/>
            <person name="Amann R."/>
            <person name="Jetten M.S.M."/>
            <person name="Mascher T."/>
            <person name="Medema M.H."/>
            <person name="Devos D.P."/>
            <person name="Kaster A.-K."/>
            <person name="Ovreas L."/>
            <person name="Rohde M."/>
            <person name="Galperin M.Y."/>
            <person name="Jogler C."/>
        </authorList>
    </citation>
    <scope>NUCLEOTIDE SEQUENCE [LARGE SCALE GENOMIC DNA]</scope>
    <source>
        <strain evidence="3 4">Pla52n</strain>
    </source>
</reference>
<dbReference type="GO" id="GO:0016829">
    <property type="term" value="F:lyase activity"/>
    <property type="evidence" value="ECO:0007669"/>
    <property type="project" value="UniProtKB-KW"/>
</dbReference>
<dbReference type="FunFam" id="3.40.50.2000:FF:000009">
    <property type="entry name" value="Sterol 3-beta-glucosyltransferase UGT80A2"/>
    <property type="match status" value="1"/>
</dbReference>
<dbReference type="OrthoDB" id="9805366at2"/>
<feature type="domain" description="Erythromycin biosynthesis protein CIII-like C-terminal" evidence="2">
    <location>
        <begin position="304"/>
        <end position="403"/>
    </location>
</feature>
<keyword evidence="3" id="KW-0456">Lyase</keyword>
<dbReference type="InterPro" id="IPR002213">
    <property type="entry name" value="UDP_glucos_trans"/>
</dbReference>
<organism evidence="3 4">
    <name type="scientific">Stieleria varia</name>
    <dbReference type="NCBI Taxonomy" id="2528005"/>
    <lineage>
        <taxon>Bacteria</taxon>
        <taxon>Pseudomonadati</taxon>
        <taxon>Planctomycetota</taxon>
        <taxon>Planctomycetia</taxon>
        <taxon>Pirellulales</taxon>
        <taxon>Pirellulaceae</taxon>
        <taxon>Stieleria</taxon>
    </lineage>
</organism>
<dbReference type="InterPro" id="IPR010610">
    <property type="entry name" value="EryCIII-like_C"/>
</dbReference>
<dbReference type="GO" id="GO:0008194">
    <property type="term" value="F:UDP-glycosyltransferase activity"/>
    <property type="evidence" value="ECO:0007669"/>
    <property type="project" value="InterPro"/>
</dbReference>
<feature type="domain" description="Glycosyltransferase family 28 N-terminal" evidence="1">
    <location>
        <begin position="3"/>
        <end position="142"/>
    </location>
</feature>
<dbReference type="EMBL" id="SJPN01000001">
    <property type="protein sequence ID" value="TWU07461.1"/>
    <property type="molecule type" value="Genomic_DNA"/>
</dbReference>
<dbReference type="Proteomes" id="UP000320176">
    <property type="component" value="Unassembled WGS sequence"/>
</dbReference>
<dbReference type="PANTHER" id="PTHR48050:SF13">
    <property type="entry name" value="STEROL 3-BETA-GLUCOSYLTRANSFERASE UGT80A2"/>
    <property type="match status" value="1"/>
</dbReference>
<dbReference type="EC" id="4.3.3.5" evidence="3"/>
<dbReference type="Gene3D" id="3.40.50.2000">
    <property type="entry name" value="Glycogen Phosphorylase B"/>
    <property type="match status" value="2"/>
</dbReference>
<evidence type="ECO:0000259" key="2">
    <source>
        <dbReference type="Pfam" id="PF06722"/>
    </source>
</evidence>
<sequence>MRILILTVGTRGDVQPYLALALGLQDAGHDVRICTCQIFESWIASRGVGYLPLNNDIRDFMESDDGRLAMETTTNLLAAIRTGVRLMPKLKGMMHRQIDEMWAAAESFQPDLILFHKKAIGAEDFAEKLGCRCALAFYLPMYVPTSESPAFGFPRLPLGGLYNRLTYRAVEIVTRLSARKFVKRWRESHGMPANRPPFFQHADGTPISSLQAYSPSVVPQPSDWPDHALVTGYWFLDSESNYQPSQPLVDFIEQGPPPIYVGFGSIFGRDPRATTQRVIEGVRQSGCRAILASGWGGLDLRDLDLPESMLAIETAPHDWLFERVAAVVHHGGCGTTAAGLRAGRPTIICPFFGDQPFWGRIVHGLGVGPKPIPQRKLTAEKLAAAIRSTLSDSTMRSKAAELGMRIRSENGVSNAVNFIQQIPRPT</sequence>
<evidence type="ECO:0000259" key="1">
    <source>
        <dbReference type="Pfam" id="PF03033"/>
    </source>
</evidence>
<dbReference type="CDD" id="cd03784">
    <property type="entry name" value="GT1_Gtf-like"/>
    <property type="match status" value="1"/>
</dbReference>
<dbReference type="GO" id="GO:0033072">
    <property type="term" value="P:vancomycin biosynthetic process"/>
    <property type="evidence" value="ECO:0007669"/>
    <property type="project" value="UniProtKB-ARBA"/>
</dbReference>
<evidence type="ECO:0000313" key="3">
    <source>
        <dbReference type="EMBL" id="TWU07461.1"/>
    </source>
</evidence>
<dbReference type="InterPro" id="IPR050426">
    <property type="entry name" value="Glycosyltransferase_28"/>
</dbReference>
<dbReference type="InterPro" id="IPR004276">
    <property type="entry name" value="GlycoTrans_28_N"/>
</dbReference>